<dbReference type="PROSITE" id="PS51257">
    <property type="entry name" value="PROKAR_LIPOPROTEIN"/>
    <property type="match status" value="1"/>
</dbReference>
<evidence type="ECO:0000256" key="4">
    <source>
        <dbReference type="SAM" id="SignalP"/>
    </source>
</evidence>
<comment type="similarity">
    <text evidence="1">Belongs to the bacterial solute-binding protein 1 family.</text>
</comment>
<protein>
    <recommendedName>
        <fullName evidence="7">ABC transporter substrate-binding protein</fullName>
    </recommendedName>
</protein>
<reference evidence="5 6" key="1">
    <citation type="submission" date="2016-09" db="EMBL/GenBank/DDBJ databases">
        <title>Complete genome sequence of the Lysinibacillus sphaericus LMG 22257, a specie of Bacillus with ureolytic activity that can effectively biodeposit calcium carbonate.</title>
        <authorList>
            <person name="Yan W."/>
        </authorList>
    </citation>
    <scope>NUCLEOTIDE SEQUENCE [LARGE SCALE GENOMIC DNA]</scope>
    <source>
        <strain evidence="5 6">LMG 22257</strain>
    </source>
</reference>
<dbReference type="KEGG" id="surl:BI350_08060"/>
<feature type="chain" id="PRO_5038916381" description="ABC transporter substrate-binding protein" evidence="4">
    <location>
        <begin position="21"/>
        <end position="431"/>
    </location>
</feature>
<organism evidence="5 6">
    <name type="scientific">Sporosarcina ureilytica</name>
    <dbReference type="NCBI Taxonomy" id="298596"/>
    <lineage>
        <taxon>Bacteria</taxon>
        <taxon>Bacillati</taxon>
        <taxon>Bacillota</taxon>
        <taxon>Bacilli</taxon>
        <taxon>Bacillales</taxon>
        <taxon>Caryophanaceae</taxon>
        <taxon>Sporosarcina</taxon>
    </lineage>
</organism>
<evidence type="ECO:0000256" key="2">
    <source>
        <dbReference type="ARBA" id="ARBA00022448"/>
    </source>
</evidence>
<evidence type="ECO:0000313" key="5">
    <source>
        <dbReference type="EMBL" id="AOV09159.1"/>
    </source>
</evidence>
<gene>
    <name evidence="5" type="ORF">BI350_08060</name>
</gene>
<dbReference type="Gene3D" id="3.40.190.10">
    <property type="entry name" value="Periplasmic binding protein-like II"/>
    <property type="match status" value="1"/>
</dbReference>
<dbReference type="Pfam" id="PF13416">
    <property type="entry name" value="SBP_bac_8"/>
    <property type="match status" value="1"/>
</dbReference>
<dbReference type="SUPFAM" id="SSF53850">
    <property type="entry name" value="Periplasmic binding protein-like II"/>
    <property type="match status" value="1"/>
</dbReference>
<dbReference type="PANTHER" id="PTHR30061:SF50">
    <property type="entry name" value="MALTOSE_MALTODEXTRIN-BINDING PERIPLASMIC PROTEIN"/>
    <property type="match status" value="1"/>
</dbReference>
<evidence type="ECO:0000256" key="1">
    <source>
        <dbReference type="ARBA" id="ARBA00008520"/>
    </source>
</evidence>
<dbReference type="EMBL" id="CP017560">
    <property type="protein sequence ID" value="AOV09159.1"/>
    <property type="molecule type" value="Genomic_DNA"/>
</dbReference>
<evidence type="ECO:0000256" key="3">
    <source>
        <dbReference type="ARBA" id="ARBA00022729"/>
    </source>
</evidence>
<evidence type="ECO:0000313" key="6">
    <source>
        <dbReference type="Proteomes" id="UP000185746"/>
    </source>
</evidence>
<evidence type="ECO:0008006" key="7">
    <source>
        <dbReference type="Google" id="ProtNLM"/>
    </source>
</evidence>
<sequence>MKKVFAMLFTLFIGSILLVACSSKEPKESKGDSDVTEITYWQYTFPTKVEQIDKIIANFEKDNPDIKVVAQDFPYDQYQNKIFAAVEAGDGPDILNIYNGWISKYVDMDYIQPIREEFMSKEEISDYYVDMIQPYELDGQYYTLPVAVRSLALFWNKDMYKEAGLDPESPPKTWDELIENAKAMTEMTDDGRYKKEGFGWNAAGQGLHEFQQVLLRQYGVEPYSEDASKVLWNEKQEGYDAFKYWLDMTMVHKVGDPDVGNTYREAFLAGIAGMIVDGSFAVGDIQNASFDWGVTTLPVLEEGGLQSNYASYWTNAIAKGVEGKKLEASERFLAYLIQEDVQKDWLENVGELPASKALIADEELVNNPTYGPFIEGLDYAHATFFVNEDKERQIIIDGVDKIRLENADYDETFDEIVTKIQEVRDEFFDRQ</sequence>
<dbReference type="AlphaFoldDB" id="A0A1D8JKB5"/>
<dbReference type="RefSeq" id="WP_075529304.1">
    <property type="nucleotide sequence ID" value="NZ_CP017560.1"/>
</dbReference>
<dbReference type="InterPro" id="IPR006059">
    <property type="entry name" value="SBP"/>
</dbReference>
<keyword evidence="6" id="KW-1185">Reference proteome</keyword>
<dbReference type="PANTHER" id="PTHR30061">
    <property type="entry name" value="MALTOSE-BINDING PERIPLASMIC PROTEIN"/>
    <property type="match status" value="1"/>
</dbReference>
<proteinExistence type="inferred from homology"/>
<dbReference type="GO" id="GO:0055052">
    <property type="term" value="C:ATP-binding cassette (ABC) transporter complex, substrate-binding subunit-containing"/>
    <property type="evidence" value="ECO:0007669"/>
    <property type="project" value="TreeGrafter"/>
</dbReference>
<accession>A0A1D8JKB5</accession>
<keyword evidence="2" id="KW-0813">Transport</keyword>
<dbReference type="Proteomes" id="UP000185746">
    <property type="component" value="Chromosome"/>
</dbReference>
<dbReference type="GO" id="GO:1901982">
    <property type="term" value="F:maltose binding"/>
    <property type="evidence" value="ECO:0007669"/>
    <property type="project" value="TreeGrafter"/>
</dbReference>
<keyword evidence="3 4" id="KW-0732">Signal</keyword>
<dbReference type="GO" id="GO:0042956">
    <property type="term" value="P:maltodextrin transmembrane transport"/>
    <property type="evidence" value="ECO:0007669"/>
    <property type="project" value="TreeGrafter"/>
</dbReference>
<name>A0A1D8JKB5_9BACL</name>
<dbReference type="GO" id="GO:0015768">
    <property type="term" value="P:maltose transport"/>
    <property type="evidence" value="ECO:0007669"/>
    <property type="project" value="TreeGrafter"/>
</dbReference>
<feature type="signal peptide" evidence="4">
    <location>
        <begin position="1"/>
        <end position="20"/>
    </location>
</feature>